<dbReference type="NCBIfam" id="NF012211">
    <property type="entry name" value="tand_rpt_95"/>
    <property type="match status" value="2"/>
</dbReference>
<feature type="region of interest" description="Disordered" evidence="5">
    <location>
        <begin position="2736"/>
        <end position="2758"/>
    </location>
</feature>
<keyword evidence="1" id="KW-0732">Signal</keyword>
<dbReference type="GO" id="GO:0030001">
    <property type="term" value="P:metal ion transport"/>
    <property type="evidence" value="ECO:0007669"/>
    <property type="project" value="TreeGrafter"/>
</dbReference>
<feature type="domain" description="Calx-beta" evidence="6">
    <location>
        <begin position="3171"/>
        <end position="3254"/>
    </location>
</feature>
<dbReference type="Gene3D" id="2.60.40.2810">
    <property type="match status" value="2"/>
</dbReference>
<dbReference type="Pfam" id="PF03160">
    <property type="entry name" value="Calx-beta"/>
    <property type="match status" value="14"/>
</dbReference>
<feature type="domain" description="Calx-beta" evidence="6">
    <location>
        <begin position="665"/>
        <end position="735"/>
    </location>
</feature>
<feature type="domain" description="Calx-beta" evidence="6">
    <location>
        <begin position="2639"/>
        <end position="2722"/>
    </location>
</feature>
<evidence type="ECO:0000259" key="6">
    <source>
        <dbReference type="Pfam" id="PF03160"/>
    </source>
</evidence>
<dbReference type="EMBL" id="CP157355">
    <property type="protein sequence ID" value="XBL99201.1"/>
    <property type="molecule type" value="Genomic_DNA"/>
</dbReference>
<sequence length="4275" mass="426243">MAETIISSNNKAPQQIVVVEGEAFIRDASGKVTPVVAGDQLQEGQVIFTSATGHVTLLLPNGQVIELGADRNLLLDGDLAATQPTDATEAKVANTDASADQIINALNQGKDLSEELEATAAGLNGAGGEGEGSGFVRLLRIVEQVDPVSFEFATALPPAEPIAPVAASSEAQSEVPADNRNPDFVDANSNPLANNVSVTTSEDTPVSGQLSARDQDGDTLTYSKISDPLNGSATVLPDGRVTYTPNPDYNGPDSFQVIVSDGKGGTDTLTVNVGVTPVNDAPDAINDTASTLINTPVQNINVLGNDKDVDGDTLTVTGANLQDPSKGSVTVNPDGTLNFIPATNVLGPVVITYTISDGKGGTDTAQLTVNVGDVPTPPIAKIEVGQPGPQDDSVVEGNALVYNVTLSTASPKAESYSFVLGGGSAVEADIDRTNLTFSNGVTYDAATGKITVPAGVTSFSVTLPTVDDALIESTETVPLTIGGVSADGSITDNDSANLSITPDLGNAGVSEGSAAVFTLTLSNPSATPTEVTLNLLTGGNNTASAADVGALEYFNGSSWVPVVDGKVTLPANETSLQIRVPTVQDSVYEGKETFQLQATVNGQTATGNGSIIDDATGTVPPGQPGLPDNDQPKVSIAGVTPGNEQGSVGVVYSLKLDHASTTTTQVAIELKNGTATLGSDTAAVEVSFDGGATYIPVSGSSIDVPANTTDFQIRIAVVDDALIEGTENITLAAKSQYDTAFTAAVSGDILDNDNNVAPPSLTINPALGNDSVSEGSGAVFTLTLSNPAATPTEVSLNVLTGGSNTAVAGDVGALEYFNGSNWVAVAGGKVTIPANTASLQVRVPTTQDSVYEGKETFQLQAIVNGQTVIGNGSIIDNGSGKVPPGQPGLPDNDQPHVQSITQVPNSGKETGPVAVDFAVTLDHASSTPTQVTLDLQGISATLGSDTGLVEVDFGDGKGYQSVVGNSISVPANTTGFTVRVAVVDDALVEGSETLSLNAKTEYESTGKTGIGSIEDNDSQGITIVGAGNGTGTGDTVVFEGTAAVFTVKLDAASASDTAVSLTLTTAGGTGQAAAGDVGALEYFNGSNWVPVVGGQVTIKAGDTSVQVRVPTTGDDVFEGAETFSLKADVAGVGSATGVGTIVDDGRTGPTPPIGTPDNDQPHVQSITQVPNSGKETGPVAVDFAVMLDHASSTPTQVTLDLQGISATLGSDTGLVEVDFGDGKGYQSVVGNSISVPANTTGFTVRVAVVDDALVEGSETLSLNAKTEYESTGKTGIGSIEDNDSQGITIVGAGNGTGTGDTVVFEGTAAVFTVKLDAASASDTAVSLTLTTAGGTGQAAAGDVGALEYFNGSNWVPVVGGQVTIKAGDTSVQVRVPTTGDDVFEGAETFSLKADVAGVGSATGVGTIVDDGRTGPTPPIGTPDNDQPHVQSITQVPNSGKETGPVAVDFAVTLDHASSTPTQVTLDLQGISATLGSDTGLVEVDFGDGKGYQSVVGNSISVPANTTGFTVRVAVVDDALVEGSETLSLNAKTEYESTGKTGIGSIEDNDSQGITIVGAGNGTGTGDTVVFEGTAAVFTVKLDAASASDTAVSLTLTTAGGTGQAAAGDVGALEYFNGSNWVPVVGGQVTIKAGDTSVQVRVPTTGDDVFEGAETFSLKADVAGVGSATGVGTIVDDGRTGPTPPIGTPDNDQPHVQSITQVPNSGKETGPVAVDFAVTLDHASSTPTQVTLDLQGISATLGSDTGLVEVDFGDGKGYQSVVGNSISVPANTTGFTVRVAVVDDALVEGSETLSLTAKTEYESTGKTGIGSIEDNDSQGITIVGAGNGTGTGDTVVFEGTAAVFTVKLDAASASDTAVSLTLTTAGGTGQAAAGDVGALEYFNGSNWVPVVGGQVTIKAGDTSVQVRVPTTGDDVFEGAETFSLKADVAGVGSATGVGTIVDDGRTGPTPPIGTPDNDQPHVQSITQVPNSGKETGPVAVDFAVMLDHASSTPTQVTLDLQGISATLGSDTGLVEVDFGDGKGYQSVVGNSISVPANTTGFTVRVAVVDDALVEGSETLSLNAKTEYESTGKTGIGSIEDNDSQGITIVGAGNGTGTGDTVVFEGTAAVFTVKLDAASASDTAVSLTLTTAGGTGQAAAGDVGALEYFNGSNWVPVVGGQVTIKAGDTSVQVRVPTTGDDVFEGAETFSLKADVAGVGSATGVGTIVDDGRTGPTPPIGTPDNDQPHVQSITQVPNSGKETGPVAVDFAVMLDHASSTPTQVTLDLQGISATLGSDTGLVEVDFGDGKGYQSVVGNSISVPANTTGFTVRVAVVDDALVEGSETLSLTAKTEYESTGKTGIGSIEDNDSQGITIVGAGNGTGTGDTVVFEGTAAVFTVKLDAASASDTAVSLTLTTAGGTGQAAAGDVGALEYFNGSNWVPVVGGQVTIKAGDTSVQVRVPTTPDSVFEGAETFSLKADVAGVGSATGVGTIVDDGRTGPTPPIGTPDNDQPHVQSITQVPNSGKETGPVAVDFAVMLDHASSTPTQVTLDLQGISATLGSDTGLVEVDFGDGKGYQSVVGNSISVPANTTGFTVRVAVVDDALVEGSETLSLNAKTEYESTGKTGIGSIEDNDSQGITIVGAGNGTGTGDTVVFEGTAAVFTVKLDAASASDTAVSLTLTTAGGTGQAAAGDVGALEYFNGSNWVPVVGGQVTIKAGDTSVQVRVPTTGDDVFEGAETFSLKADVAGVGSATGVGTIVDDGRTGPTPPIGTPDNDQPHVQSITQVPNSGKETGPVAVDFAVMLDHASSTPTQVTLDLQGISATLGSDTGLVEVDFGDGKGYQSVVGNSISVPANTTGFTVRVAVVDDALVEGSETLSLTAKTEYESTGKTGIGSIEDNDSQGITIVGAGNGTGTGDTVVFEGTAAVFTVKLDAASASDTAVSLTLTTAGGTGQAAAGDVGALEYFNGSNWVPVVGGQVTIKAGDTSVQVRVPTTPDSVFEGAETFSLKADVAGVGSATGVGTIVDDGRTGPTPPIGTPDNDQPHVQSITQVPNSGKETGPVAVDFAVTLDHASSTPTQVTLDLQGISATLGSDTGLVEVDFGDGKGYQSVVGNSISVPANTTGFTVRVAVVDDALVEGSETLSLNAKTEYESTGKTGIGSIEDNDSQGITIVGAGNGTGTGDTVVFEGTAAVFTVKLDAASASDTAVSLTLTTAGGTGQAAAGDVGALEYFNGSNWVPVVGGQVTIKAGDTSVQVRVPTTGDDVFEGAETFSLKADVAGVGSATGVGTIVDDGRTGPTPPIGTPDNDQPHVQSITQVPNSGKETGPVAVDFAVMLDHASSTPTQVTLDLQGISATLGSDTGLVEVDFGDGKGYQSVVGNSISVPANTTGFTVRVAVVDDALVEGSETLSLTAKTEYESTGKTGIGSIEDNDSQGITIVGAGNGTGTGDTVVFEGTAAVFTVKLDAASASDTAVSLTLTTAGGTGQAAAGDVGALEYFNGSNWVPVVGGQVTIKAGDTSVQVRVPTTGDDVFEGAETFSLKADVAGVGSATGVGTIVDDGRTGPTPPIGTPDNDQPHVQSITQVPNSGKETGPVAVDFAVMLDHASSTPTQVTLDLQGISATLGSDTGLVEVDFGDGKGYQSVVGNSISVPANTTGFTVRVAVVDDALVEGSETLSLTAKTEYESTGKTGIGSIEDNDSQGITIVGAGNGTGTGDTVVFEGTAAVFTVKLDAASASDTAVSLTLTTAGGTGQAAAGDVGALEYFNGSNWVPVVGGQVTIKAGDTSVQVRVPTTGDDVFEGAETFSLKADVAGVGSATGVGTIVDDGRTGPNPPIGTPDNDQPHVQSITQVPNSGKETGPVAVDFAVMLDHASSTPTQVTLDLQGISATLGSDTGLVEVDFGDGKGYQSVVGNSISVPANTTGFTVRVAVVDDALVEGSETLSLTAKTEYESTGKTGIGSIEDNDLAPTIALDANITADDIINAAEAGQTIAVTGTVGGDAKVGDTVTLTINNKTFTGLVTAGNVFSINVPGADLAADADRTIDASVTTTDAAGNSGSATDTEGYSVNTTTPTPIITLNPSITVDDIINVTEASQTIAVTGTVGGDAKVGDTVTLTINNKTFTGLVTAGNVFSINVPGADLAADADRTINASVTTTDAAGNTGSASDTEGYSVDTTAPVPTITLNPNITADDIINAAEAGQTIAVSGTVGGDAKVGDTVTLTINNKTFTGLVTAGNVFSINVPGADLAADADRTINASVTTTDAAGNTGSASDTEGYSVDTTAPVPTITLNPNITVR</sequence>
<feature type="region of interest" description="Disordered" evidence="5">
    <location>
        <begin position="1140"/>
        <end position="1162"/>
    </location>
</feature>
<feature type="region of interest" description="Disordered" evidence="5">
    <location>
        <begin position="3534"/>
        <end position="3556"/>
    </location>
</feature>
<keyword evidence="2" id="KW-0677">Repeat</keyword>
<dbReference type="NCBIfam" id="NF033682">
    <property type="entry name" value="retention_LapA"/>
    <property type="match status" value="1"/>
</dbReference>
<dbReference type="Gene3D" id="2.60.40.10">
    <property type="entry name" value="Immunoglobulins"/>
    <property type="match status" value="3"/>
</dbReference>
<feature type="region of interest" description="Disordered" evidence="5">
    <location>
        <begin position="3268"/>
        <end position="3290"/>
    </location>
</feature>
<dbReference type="InterPro" id="IPR013783">
    <property type="entry name" value="Ig-like_fold"/>
</dbReference>
<protein>
    <submittedName>
        <fullName evidence="7">Retention module-containing protein</fullName>
    </submittedName>
</protein>
<feature type="domain" description="Calx-beta" evidence="6">
    <location>
        <begin position="563"/>
        <end position="597"/>
    </location>
</feature>
<feature type="domain" description="Calx-beta" evidence="6">
    <location>
        <begin position="2373"/>
        <end position="2456"/>
    </location>
</feature>
<organism evidence="7">
    <name type="scientific">Chitinibacter mangrovi</name>
    <dbReference type="NCBI Taxonomy" id="3153927"/>
    <lineage>
        <taxon>Bacteria</taxon>
        <taxon>Pseudomonadati</taxon>
        <taxon>Pseudomonadota</taxon>
        <taxon>Betaproteobacteria</taxon>
        <taxon>Neisseriales</taxon>
        <taxon>Chitinibacteraceae</taxon>
        <taxon>Chitinibacter</taxon>
    </lineage>
</organism>
<dbReference type="RefSeq" id="WP_348943635.1">
    <property type="nucleotide sequence ID" value="NZ_CP157355.1"/>
</dbReference>
<name>A0AAU7F537_9NEIS</name>
<evidence type="ECO:0000256" key="3">
    <source>
        <dbReference type="ARBA" id="ARBA00022837"/>
    </source>
</evidence>
<dbReference type="PANTHER" id="PTHR11878:SF65">
    <property type="entry name" value="NA_CA-EXCHANGE PROTEIN, ISOFORM G"/>
    <property type="match status" value="1"/>
</dbReference>
<accession>A0AAU7F537</accession>
<feature type="domain" description="Calx-beta" evidence="6">
    <location>
        <begin position="2107"/>
        <end position="2190"/>
    </location>
</feature>
<evidence type="ECO:0000256" key="5">
    <source>
        <dbReference type="SAM" id="MobiDB-lite"/>
    </source>
</evidence>
<dbReference type="SUPFAM" id="SSF141072">
    <property type="entry name" value="CalX-like"/>
    <property type="match status" value="27"/>
</dbReference>
<feature type="domain" description="Calx-beta" evidence="6">
    <location>
        <begin position="1309"/>
        <end position="1392"/>
    </location>
</feature>
<dbReference type="InterPro" id="IPR038081">
    <property type="entry name" value="CalX-like_sf"/>
</dbReference>
<dbReference type="KEGG" id="cmav:ABHF33_08915"/>
<dbReference type="InterPro" id="IPR003644">
    <property type="entry name" value="Calx_beta"/>
</dbReference>
<feature type="domain" description="Calx-beta" evidence="6">
    <location>
        <begin position="1841"/>
        <end position="1924"/>
    </location>
</feature>
<feature type="region of interest" description="Disordered" evidence="5">
    <location>
        <begin position="1406"/>
        <end position="1428"/>
    </location>
</feature>
<feature type="region of interest" description="Disordered" evidence="5">
    <location>
        <begin position="3800"/>
        <end position="3822"/>
    </location>
</feature>
<feature type="region of interest" description="Disordered" evidence="5">
    <location>
        <begin position="1672"/>
        <end position="1694"/>
    </location>
</feature>
<dbReference type="PANTHER" id="PTHR11878">
    <property type="entry name" value="SODIUM/CALCIUM EXCHANGER"/>
    <property type="match status" value="1"/>
</dbReference>
<dbReference type="InterPro" id="IPR047777">
    <property type="entry name" value="LapA-like_RM"/>
</dbReference>
<dbReference type="InterPro" id="IPR051171">
    <property type="entry name" value="CaCA"/>
</dbReference>
<feature type="domain" description="Calx-beta" evidence="6">
    <location>
        <begin position="1043"/>
        <end position="1126"/>
    </location>
</feature>
<evidence type="ECO:0000256" key="4">
    <source>
        <dbReference type="ARBA" id="ARBA00023065"/>
    </source>
</evidence>
<feature type="domain" description="Calx-beta" evidence="6">
    <location>
        <begin position="819"/>
        <end position="860"/>
    </location>
</feature>
<evidence type="ECO:0000256" key="1">
    <source>
        <dbReference type="ARBA" id="ARBA00022729"/>
    </source>
</evidence>
<dbReference type="InterPro" id="IPR049826">
    <property type="entry name" value="Ig-like_ice"/>
</dbReference>
<dbReference type="GO" id="GO:0007154">
    <property type="term" value="P:cell communication"/>
    <property type="evidence" value="ECO:0007669"/>
    <property type="project" value="InterPro"/>
</dbReference>
<dbReference type="Pfam" id="PF17963">
    <property type="entry name" value="Big_9"/>
    <property type="match status" value="2"/>
</dbReference>
<feature type="region of interest" description="Disordered" evidence="5">
    <location>
        <begin position="2204"/>
        <end position="2226"/>
    </location>
</feature>
<keyword evidence="4" id="KW-0406">Ion transport</keyword>
<feature type="domain" description="Calx-beta" evidence="6">
    <location>
        <begin position="2905"/>
        <end position="2988"/>
    </location>
</feature>
<feature type="region of interest" description="Disordered" evidence="5">
    <location>
        <begin position="4240"/>
        <end position="4262"/>
    </location>
</feature>
<feature type="domain" description="Calx-beta" evidence="6">
    <location>
        <begin position="1575"/>
        <end position="1658"/>
    </location>
</feature>
<dbReference type="NCBIfam" id="NF033510">
    <property type="entry name" value="Ca_tandemer"/>
    <property type="match status" value="3"/>
</dbReference>
<dbReference type="Gene3D" id="2.60.40.2030">
    <property type="match status" value="27"/>
</dbReference>
<keyword evidence="3" id="KW-0106">Calcium</keyword>
<feature type="domain" description="Calx-beta" evidence="6">
    <location>
        <begin position="3437"/>
        <end position="3520"/>
    </location>
</feature>
<gene>
    <name evidence="7" type="ORF">ABHF33_08915</name>
</gene>
<evidence type="ECO:0000256" key="2">
    <source>
        <dbReference type="ARBA" id="ARBA00022737"/>
    </source>
</evidence>
<dbReference type="NCBIfam" id="NF012196">
    <property type="entry name" value="Ig_like_ice"/>
    <property type="match status" value="3"/>
</dbReference>
<feature type="region of interest" description="Disordered" evidence="5">
    <location>
        <begin position="1938"/>
        <end position="1960"/>
    </location>
</feature>
<feature type="compositionally biased region" description="Polar residues" evidence="5">
    <location>
        <begin position="4240"/>
        <end position="4259"/>
    </location>
</feature>
<proteinExistence type="predicted"/>
<dbReference type="GO" id="GO:0016020">
    <property type="term" value="C:membrane"/>
    <property type="evidence" value="ECO:0007669"/>
    <property type="project" value="InterPro"/>
</dbReference>
<keyword evidence="4" id="KW-0813">Transport</keyword>
<evidence type="ECO:0000313" key="7">
    <source>
        <dbReference type="EMBL" id="XBL99201.1"/>
    </source>
</evidence>
<reference evidence="7" key="1">
    <citation type="submission" date="2024-05" db="EMBL/GenBank/DDBJ databases">
        <authorList>
            <person name="Yang L."/>
            <person name="Pan L."/>
        </authorList>
    </citation>
    <scope>NUCLEOTIDE SEQUENCE</scope>
    <source>
        <strain evidence="7">FCG-7</strain>
    </source>
</reference>
<feature type="domain" description="Calx-beta" evidence="6">
    <location>
        <begin position="3703"/>
        <end position="3786"/>
    </location>
</feature>